<dbReference type="InterPro" id="IPR055438">
    <property type="entry name" value="AstE_AspA_cat"/>
</dbReference>
<dbReference type="EMBL" id="FWFR01000002">
    <property type="protein sequence ID" value="SLN64780.1"/>
    <property type="molecule type" value="Genomic_DNA"/>
</dbReference>
<evidence type="ECO:0000256" key="4">
    <source>
        <dbReference type="ARBA" id="ARBA00022833"/>
    </source>
</evidence>
<proteinExistence type="predicted"/>
<sequence>MKTISVGTAKSTGPGIVKGTLRVGSHPDGDPVEIPVIIARGETDGPVLWMHGCVHGDEYCGTFIIHELMRSLDPKKIKGTVVALPILNLTAFLKNQRMSPYEAFGGGDLNRCFPGKVDGSVTEQMAYAIYTPLKEYADYLIDFHTAFTPDTRWQLFSKRDGKVGEMAEKMARAFGFDSTLPAPADILQGAAMQVAANDGIPCLIVESGGMGAGFDRATLEDGAERLRNVMRALGLMDGAVTDYGPLTYFSNFAWVSTTGGGLYEPLVKCGDRIEKGQVLGTYFNTFGEKIGEAKATHGGVALAIHPGPTMPQGATLIHIGLDPRKV</sequence>
<dbReference type="SUPFAM" id="SSF53187">
    <property type="entry name" value="Zn-dependent exopeptidases"/>
    <property type="match status" value="1"/>
</dbReference>
<keyword evidence="7" id="KW-1185">Reference proteome</keyword>
<accession>A0A1Y5TNV2</accession>
<evidence type="ECO:0000256" key="2">
    <source>
        <dbReference type="ARBA" id="ARBA00022723"/>
    </source>
</evidence>
<dbReference type="GO" id="GO:0046872">
    <property type="term" value="F:metal ion binding"/>
    <property type="evidence" value="ECO:0007669"/>
    <property type="project" value="UniProtKB-KW"/>
</dbReference>
<keyword evidence="4" id="KW-0862">Zinc</keyword>
<dbReference type="Gene3D" id="3.40.630.10">
    <property type="entry name" value="Zn peptidases"/>
    <property type="match status" value="1"/>
</dbReference>
<evidence type="ECO:0000256" key="3">
    <source>
        <dbReference type="ARBA" id="ARBA00022801"/>
    </source>
</evidence>
<feature type="domain" description="Succinylglutamate desuccinylase/Aspartoacylase catalytic" evidence="5">
    <location>
        <begin position="45"/>
        <end position="232"/>
    </location>
</feature>
<keyword evidence="3" id="KW-0378">Hydrolase</keyword>
<dbReference type="AlphaFoldDB" id="A0A1Y5TNV2"/>
<gene>
    <name evidence="6" type="ORF">OCH7691_02942</name>
</gene>
<reference evidence="6 7" key="1">
    <citation type="submission" date="2017-03" db="EMBL/GenBank/DDBJ databases">
        <authorList>
            <person name="Afonso C.L."/>
            <person name="Miller P.J."/>
            <person name="Scott M.A."/>
            <person name="Spackman E."/>
            <person name="Goraichik I."/>
            <person name="Dimitrov K.M."/>
            <person name="Suarez D.L."/>
            <person name="Swayne D.E."/>
        </authorList>
    </citation>
    <scope>NUCLEOTIDE SEQUENCE [LARGE SCALE GENOMIC DNA]</scope>
    <source>
        <strain evidence="6 7">CECT 7691</strain>
    </source>
</reference>
<name>A0A1Y5TNV2_9PROT</name>
<evidence type="ECO:0000256" key="1">
    <source>
        <dbReference type="ARBA" id="ARBA00001947"/>
    </source>
</evidence>
<evidence type="ECO:0000313" key="7">
    <source>
        <dbReference type="Proteomes" id="UP000193200"/>
    </source>
</evidence>
<comment type="cofactor">
    <cofactor evidence="1">
        <name>Zn(2+)</name>
        <dbReference type="ChEBI" id="CHEBI:29105"/>
    </cofactor>
</comment>
<keyword evidence="2" id="KW-0479">Metal-binding</keyword>
<organism evidence="6 7">
    <name type="scientific">Oceanibacterium hippocampi</name>
    <dbReference type="NCBI Taxonomy" id="745714"/>
    <lineage>
        <taxon>Bacteria</taxon>
        <taxon>Pseudomonadati</taxon>
        <taxon>Pseudomonadota</taxon>
        <taxon>Alphaproteobacteria</taxon>
        <taxon>Sneathiellales</taxon>
        <taxon>Sneathiellaceae</taxon>
        <taxon>Oceanibacterium</taxon>
    </lineage>
</organism>
<dbReference type="Pfam" id="PF24827">
    <property type="entry name" value="AstE_AspA_cat"/>
    <property type="match status" value="1"/>
</dbReference>
<protein>
    <submittedName>
        <fullName evidence="6">Succinylglutamate desuccinylase / Aspartoacylase family protein</fullName>
    </submittedName>
</protein>
<evidence type="ECO:0000259" key="5">
    <source>
        <dbReference type="Pfam" id="PF24827"/>
    </source>
</evidence>
<dbReference type="PIRSF" id="PIRSF039012">
    <property type="entry name" value="ASP"/>
    <property type="match status" value="1"/>
</dbReference>
<dbReference type="PANTHER" id="PTHR37326">
    <property type="entry name" value="BLL3975 PROTEIN"/>
    <property type="match status" value="1"/>
</dbReference>
<dbReference type="InterPro" id="IPR043795">
    <property type="entry name" value="N-alpha-Ac-DABA-like"/>
</dbReference>
<evidence type="ECO:0000313" key="6">
    <source>
        <dbReference type="EMBL" id="SLN64780.1"/>
    </source>
</evidence>
<dbReference type="GO" id="GO:0016788">
    <property type="term" value="F:hydrolase activity, acting on ester bonds"/>
    <property type="evidence" value="ECO:0007669"/>
    <property type="project" value="InterPro"/>
</dbReference>
<dbReference type="OrthoDB" id="9782876at2"/>
<dbReference type="Proteomes" id="UP000193200">
    <property type="component" value="Unassembled WGS sequence"/>
</dbReference>
<dbReference type="PANTHER" id="PTHR37326:SF1">
    <property type="entry name" value="BLL3975 PROTEIN"/>
    <property type="match status" value="1"/>
</dbReference>
<dbReference type="GO" id="GO:0016811">
    <property type="term" value="F:hydrolase activity, acting on carbon-nitrogen (but not peptide) bonds, in linear amides"/>
    <property type="evidence" value="ECO:0007669"/>
    <property type="project" value="InterPro"/>
</dbReference>
<dbReference type="InParanoid" id="A0A1Y5TNV2"/>
<dbReference type="RefSeq" id="WP_085884490.1">
    <property type="nucleotide sequence ID" value="NZ_FWFR01000002.1"/>
</dbReference>
<dbReference type="InterPro" id="IPR053138">
    <property type="entry name" value="N-alpha-Ac-DABA_deacetylase"/>
</dbReference>